<dbReference type="InterPro" id="IPR008928">
    <property type="entry name" value="6-hairpin_glycosidase_sf"/>
</dbReference>
<keyword evidence="2" id="KW-1185">Reference proteome</keyword>
<name>A0A1U7CVI5_9BACT</name>
<gene>
    <name evidence="1" type="ORF">BSF38_04449</name>
</gene>
<protein>
    <submittedName>
        <fullName evidence="1">Uncharacterized protein</fullName>
    </submittedName>
</protein>
<organism evidence="1 2">
    <name type="scientific">Paludisphaera borealis</name>
    <dbReference type="NCBI Taxonomy" id="1387353"/>
    <lineage>
        <taxon>Bacteria</taxon>
        <taxon>Pseudomonadati</taxon>
        <taxon>Planctomycetota</taxon>
        <taxon>Planctomycetia</taxon>
        <taxon>Isosphaerales</taxon>
        <taxon>Isosphaeraceae</taxon>
        <taxon>Paludisphaera</taxon>
    </lineage>
</organism>
<sequence length="630" mass="68793">MDSREKATARPRTKWMILIVGSAAVLGPIRSPAGEDSADRPIVRGLTGEVGDVKVVVPGAESVGTLADTPRAADVDLKRMAEWAMNYLIRTPRPDLGYEPVFQCHPLRCPPAPEGQDPVVACDTDARMDWEWYYMREVSGSNAGREVETAFHKRIRSYIAPDGKVWSHPGAFNEGDIGAKYGEKDRVIHIWGATKILQSLAEHHTRHNDAESKALARKVMLALKKLATWDDQGRCWFACGMGAFKADGSVSPNGWNRQPAPIVGPLVVYWQATGDADALAFARAYADGMIAGVQPDGLRFAADGRFDGHSHATMHAVWGVARLGLATGEAKYTQLAKGAWDYMLTRGTGTGWFPAGPDSCNETCCVSDMISIAALIARSGYPEYFDYAERYLRNSISNTQFIVTPEFEAYYRRLNAAKGEPAVTAGLDALRRFQGGVIGGTGLNDFENELLGRVSSFEMFGCCAPEGMRAIYTAWTETIGRRPESKLGPAGVYVDMSLSRTSPWGEVVSFMPDAGRLTVKAAVADAFFLRPPHWAPHDQVRAFVGTKPAPVRWSGAYVRFDASPGDELTITYPLIGFTHKVDGLWKATAPNLKLTFRWLGNMVTSAEPATTLTPLFLGKPRVLPPAPSLE</sequence>
<dbReference type="EMBL" id="CP019082">
    <property type="protein sequence ID" value="APW62893.1"/>
    <property type="molecule type" value="Genomic_DNA"/>
</dbReference>
<dbReference type="RefSeq" id="WP_076349316.1">
    <property type="nucleotide sequence ID" value="NZ_CP019082.1"/>
</dbReference>
<evidence type="ECO:0000313" key="2">
    <source>
        <dbReference type="Proteomes" id="UP000186309"/>
    </source>
</evidence>
<dbReference type="AlphaFoldDB" id="A0A1U7CVI5"/>
<proteinExistence type="predicted"/>
<accession>A0A1U7CVI5</accession>
<dbReference type="KEGG" id="pbor:BSF38_04449"/>
<evidence type="ECO:0000313" key="1">
    <source>
        <dbReference type="EMBL" id="APW62893.1"/>
    </source>
</evidence>
<dbReference type="Proteomes" id="UP000186309">
    <property type="component" value="Chromosome"/>
</dbReference>
<dbReference type="SUPFAM" id="SSF48208">
    <property type="entry name" value="Six-hairpin glycosidases"/>
    <property type="match status" value="1"/>
</dbReference>
<reference evidence="2" key="1">
    <citation type="submission" date="2016-12" db="EMBL/GenBank/DDBJ databases">
        <title>Comparative genomics of four Isosphaeraceae planctomycetes: a common pool of plasmids and glycoside hydrolase genes.</title>
        <authorList>
            <person name="Ivanova A."/>
        </authorList>
    </citation>
    <scope>NUCLEOTIDE SEQUENCE [LARGE SCALE GENOMIC DNA]</scope>
    <source>
        <strain evidence="2">PX4</strain>
    </source>
</reference>
<dbReference type="GO" id="GO:0005975">
    <property type="term" value="P:carbohydrate metabolic process"/>
    <property type="evidence" value="ECO:0007669"/>
    <property type="project" value="InterPro"/>
</dbReference>